<dbReference type="PROSITE" id="PS52016">
    <property type="entry name" value="TONB_DEPENDENT_REC_3"/>
    <property type="match status" value="1"/>
</dbReference>
<evidence type="ECO:0000256" key="5">
    <source>
        <dbReference type="ARBA" id="ARBA00023077"/>
    </source>
</evidence>
<evidence type="ECO:0000256" key="2">
    <source>
        <dbReference type="ARBA" id="ARBA00022448"/>
    </source>
</evidence>
<dbReference type="Proteomes" id="UP000027821">
    <property type="component" value="Unassembled WGS sequence"/>
</dbReference>
<comment type="subcellular location">
    <subcellularLocation>
        <location evidence="1 8">Cell outer membrane</location>
        <topology evidence="1 8">Multi-pass membrane protein</topology>
    </subcellularLocation>
</comment>
<proteinExistence type="inferred from homology"/>
<dbReference type="Gene3D" id="2.170.130.10">
    <property type="entry name" value="TonB-dependent receptor, plug domain"/>
    <property type="match status" value="1"/>
</dbReference>
<keyword evidence="14" id="KW-1185">Reference proteome</keyword>
<reference evidence="13 14" key="1">
    <citation type="submission" date="2014-04" db="EMBL/GenBank/DDBJ databases">
        <title>Characterization and application of a salt tolerant electro-active bacterium.</title>
        <authorList>
            <person name="Yang L."/>
            <person name="Wei S."/>
            <person name="Tay Q.X.M."/>
        </authorList>
    </citation>
    <scope>NUCLEOTIDE SEQUENCE [LARGE SCALE GENOMIC DNA]</scope>
    <source>
        <strain evidence="13 14">LY1</strain>
    </source>
</reference>
<evidence type="ECO:0000256" key="6">
    <source>
        <dbReference type="ARBA" id="ARBA00023136"/>
    </source>
</evidence>
<evidence type="ECO:0000259" key="11">
    <source>
        <dbReference type="Pfam" id="PF00593"/>
    </source>
</evidence>
<dbReference type="RefSeq" id="WP_035071074.1">
    <property type="nucleotide sequence ID" value="NZ_JMIH01000014.1"/>
</dbReference>
<evidence type="ECO:0000313" key="14">
    <source>
        <dbReference type="Proteomes" id="UP000027821"/>
    </source>
</evidence>
<dbReference type="NCBIfam" id="TIGR04056">
    <property type="entry name" value="OMP_RagA_SusC"/>
    <property type="match status" value="1"/>
</dbReference>
<dbReference type="FunFam" id="2.170.130.10:FF:000008">
    <property type="entry name" value="SusC/RagA family TonB-linked outer membrane protein"/>
    <property type="match status" value="1"/>
</dbReference>
<evidence type="ECO:0000256" key="1">
    <source>
        <dbReference type="ARBA" id="ARBA00004571"/>
    </source>
</evidence>
<dbReference type="InterPro" id="IPR018247">
    <property type="entry name" value="EF_Hand_1_Ca_BS"/>
</dbReference>
<keyword evidence="2 8" id="KW-0813">Transport</keyword>
<evidence type="ECO:0000256" key="8">
    <source>
        <dbReference type="PROSITE-ProRule" id="PRU01360"/>
    </source>
</evidence>
<sequence length="1029" mass="113286">MKKILLGVITFLLLISVDVYAQTRTVTGVVISGEDNLPLPGVNVRVKGTSRGAITDLDGNYSIQVSDQETLVFSFVGFLSQEAPVGNRSSINLTLATDAKTLGEVVVIGYGSVERRELTGSVGSVNAEVIRDVPALGIDQALQGRVAGVQITQNSGTPGAGISVRVRGASSISASNQPLYVIDGVPMTTGDQSQLGFGGQTSNALADLNPSDIESMEVLKDAAAAAIYGSRAANGVVLITTKRGTNQTTQINFNVYGGFQQLWRKPEFLDRRGYLDLMNDAIGDFVAEDFEISRQEVTDADLLEWYYNGLPFDETVNTNWIDQVTRTAPIQNYEISLSGGNEKTKYYLSGNYFDQQGTVINSRFNRMSTRFNLDHQVNERLSISFNSGISRAVQNRIVSDNTLNGPFANSLAASPLWPVYDDAGQYTRPQFFYSNPVAEGTENDDVNQSIRIFTNALATYNLAEGLNINVRGAADILNFQERRYTPDNFPGSSSTAEGGSASFGTNNPIKWVAEAFVDYTTTLNDVHSLSLVAGHNREENIISSSFVRGIQFPDDRFRFLGGASLVNEGDNNLVSWGLESYFGRVNYSYDERYLLAASFRADASSRFGPNNRWGYFPSVSAGWRINEEGFMANADAISDLKVRGSFGLTGNQEIGNFAWRGLVESGNYLGTASLVPSQLGNPDLKWETTSQTDIGLDIGLFNGRLTLIADYYYKLTSDLLFSRPIPTQSGFGSYQSNVGSVENRGFEFTISTVNIDRPGGLNWRTDLNLSFNRNKILELYQNEDTFYGLGGNSMVLREGYPIGTFFGLIADGVFATEADVPDSRRAVGIQAGDMNFRDINGDGIITDDDFTIIGNAQPLFFGGFTNTLNYRGFDLQLFMQFSYGNEIWNAAGSYQEGMFANFFDDNNRATVNNRWRSEENPGDGRTPRATVDIVNRNNDANTTRFIEDGSYLRVKNLVLGYRLPQPILERLKMRSIRVYAQAQNLLTFTNYSGFDPEVNFSGTSNTTLGVDFYTFPQPRTFTFGVNVGF</sequence>
<dbReference type="STRING" id="1048983.EL17_03805"/>
<dbReference type="InterPro" id="IPR000531">
    <property type="entry name" value="Beta-barrel_TonB"/>
</dbReference>
<dbReference type="InterPro" id="IPR037066">
    <property type="entry name" value="Plug_dom_sf"/>
</dbReference>
<feature type="chain" id="PRO_5001695699" description="TonB-dependent receptor" evidence="10">
    <location>
        <begin position="22"/>
        <end position="1029"/>
    </location>
</feature>
<dbReference type="InterPro" id="IPR023997">
    <property type="entry name" value="TonB-dep_OMP_SusC/RagA_CS"/>
</dbReference>
<dbReference type="InterPro" id="IPR023996">
    <property type="entry name" value="TonB-dep_OMP_SusC/RagA"/>
</dbReference>
<dbReference type="PROSITE" id="PS00018">
    <property type="entry name" value="EF_HAND_1"/>
    <property type="match status" value="1"/>
</dbReference>
<dbReference type="InterPro" id="IPR012910">
    <property type="entry name" value="Plug_dom"/>
</dbReference>
<dbReference type="InterPro" id="IPR008969">
    <property type="entry name" value="CarboxyPept-like_regulatory"/>
</dbReference>
<dbReference type="AlphaFoldDB" id="A0A074L4M0"/>
<keyword evidence="3 8" id="KW-1134">Transmembrane beta strand</keyword>
<comment type="caution">
    <text evidence="13">The sequence shown here is derived from an EMBL/GenBank/DDBJ whole genome shotgun (WGS) entry which is preliminary data.</text>
</comment>
<dbReference type="GO" id="GO:0009279">
    <property type="term" value="C:cell outer membrane"/>
    <property type="evidence" value="ECO:0007669"/>
    <property type="project" value="UniProtKB-SubCell"/>
</dbReference>
<organism evidence="13 14">
    <name type="scientific">Anditalea andensis</name>
    <dbReference type="NCBI Taxonomy" id="1048983"/>
    <lineage>
        <taxon>Bacteria</taxon>
        <taxon>Pseudomonadati</taxon>
        <taxon>Bacteroidota</taxon>
        <taxon>Cytophagia</taxon>
        <taxon>Cytophagales</taxon>
        <taxon>Cytophagaceae</taxon>
        <taxon>Anditalea</taxon>
    </lineage>
</organism>
<dbReference type="Pfam" id="PF07715">
    <property type="entry name" value="Plug"/>
    <property type="match status" value="1"/>
</dbReference>
<feature type="signal peptide" evidence="10">
    <location>
        <begin position="1"/>
        <end position="21"/>
    </location>
</feature>
<feature type="domain" description="TonB-dependent receptor plug" evidence="12">
    <location>
        <begin position="115"/>
        <end position="236"/>
    </location>
</feature>
<evidence type="ECO:0000256" key="4">
    <source>
        <dbReference type="ARBA" id="ARBA00022692"/>
    </source>
</evidence>
<accession>A0A074L4M0</accession>
<name>A0A074L4M0_9BACT</name>
<keyword evidence="10" id="KW-0732">Signal</keyword>
<evidence type="ECO:0000256" key="10">
    <source>
        <dbReference type="SAM" id="SignalP"/>
    </source>
</evidence>
<protein>
    <recommendedName>
        <fullName evidence="15">TonB-dependent receptor</fullName>
    </recommendedName>
</protein>
<evidence type="ECO:0000256" key="7">
    <source>
        <dbReference type="ARBA" id="ARBA00023237"/>
    </source>
</evidence>
<dbReference type="eggNOG" id="COG4771">
    <property type="taxonomic scope" value="Bacteria"/>
</dbReference>
<dbReference type="eggNOG" id="COG4206">
    <property type="taxonomic scope" value="Bacteria"/>
</dbReference>
<dbReference type="OrthoDB" id="9768177at2"/>
<keyword evidence="7 8" id="KW-0998">Cell outer membrane</keyword>
<dbReference type="SUPFAM" id="SSF49464">
    <property type="entry name" value="Carboxypeptidase regulatory domain-like"/>
    <property type="match status" value="1"/>
</dbReference>
<dbReference type="Gene3D" id="2.60.40.1120">
    <property type="entry name" value="Carboxypeptidase-like, regulatory domain"/>
    <property type="match status" value="1"/>
</dbReference>
<keyword evidence="6 8" id="KW-0472">Membrane</keyword>
<dbReference type="NCBIfam" id="TIGR04057">
    <property type="entry name" value="SusC_RagA_signa"/>
    <property type="match status" value="1"/>
</dbReference>
<evidence type="ECO:0000313" key="13">
    <source>
        <dbReference type="EMBL" id="KEO74813.1"/>
    </source>
</evidence>
<keyword evidence="4 8" id="KW-0812">Transmembrane</keyword>
<dbReference type="Pfam" id="PF13715">
    <property type="entry name" value="CarbopepD_reg_2"/>
    <property type="match status" value="1"/>
</dbReference>
<evidence type="ECO:0000259" key="12">
    <source>
        <dbReference type="Pfam" id="PF07715"/>
    </source>
</evidence>
<evidence type="ECO:0000256" key="9">
    <source>
        <dbReference type="RuleBase" id="RU003357"/>
    </source>
</evidence>
<dbReference type="InterPro" id="IPR036942">
    <property type="entry name" value="Beta-barrel_TonB_sf"/>
</dbReference>
<dbReference type="InterPro" id="IPR039426">
    <property type="entry name" value="TonB-dep_rcpt-like"/>
</dbReference>
<evidence type="ECO:0000256" key="3">
    <source>
        <dbReference type="ARBA" id="ARBA00022452"/>
    </source>
</evidence>
<gene>
    <name evidence="13" type="ORF">EL17_03805</name>
</gene>
<keyword evidence="5 9" id="KW-0798">TonB box</keyword>
<evidence type="ECO:0008006" key="15">
    <source>
        <dbReference type="Google" id="ProtNLM"/>
    </source>
</evidence>
<dbReference type="EMBL" id="JMIH01000014">
    <property type="protein sequence ID" value="KEO74813.1"/>
    <property type="molecule type" value="Genomic_DNA"/>
</dbReference>
<dbReference type="Pfam" id="PF00593">
    <property type="entry name" value="TonB_dep_Rec_b-barrel"/>
    <property type="match status" value="1"/>
</dbReference>
<comment type="similarity">
    <text evidence="8 9">Belongs to the TonB-dependent receptor family.</text>
</comment>
<dbReference type="Gene3D" id="2.40.170.20">
    <property type="entry name" value="TonB-dependent receptor, beta-barrel domain"/>
    <property type="match status" value="1"/>
</dbReference>
<feature type="domain" description="TonB-dependent receptor-like beta-barrel" evidence="11">
    <location>
        <begin position="407"/>
        <end position="985"/>
    </location>
</feature>
<dbReference type="SUPFAM" id="SSF56935">
    <property type="entry name" value="Porins"/>
    <property type="match status" value="1"/>
</dbReference>